<protein>
    <submittedName>
        <fullName evidence="2">Uncharacterized protein</fullName>
    </submittedName>
</protein>
<dbReference type="EMBL" id="QXGH01000021">
    <property type="protein sequence ID" value="RHW25825.1"/>
    <property type="molecule type" value="Genomic_DNA"/>
</dbReference>
<proteinExistence type="predicted"/>
<name>A0A417XZN6_9ACTN</name>
<keyword evidence="3" id="KW-1185">Reference proteome</keyword>
<dbReference type="Proteomes" id="UP000283644">
    <property type="component" value="Unassembled WGS sequence"/>
</dbReference>
<evidence type="ECO:0000313" key="3">
    <source>
        <dbReference type="Proteomes" id="UP000283644"/>
    </source>
</evidence>
<reference evidence="2 3" key="1">
    <citation type="submission" date="2018-09" db="EMBL/GenBank/DDBJ databases">
        <title>Genome sequencing of Nocardioides immobilis CCTCC AB 2017083 for comparison to Nocardioides silvaticus.</title>
        <authorList>
            <person name="Li C."/>
            <person name="Wang G."/>
        </authorList>
    </citation>
    <scope>NUCLEOTIDE SEQUENCE [LARGE SCALE GENOMIC DNA]</scope>
    <source>
        <strain evidence="2 3">CCTCC AB 2017083</strain>
    </source>
</reference>
<gene>
    <name evidence="2" type="ORF">D0Z08_17465</name>
</gene>
<dbReference type="RefSeq" id="WP_118926527.1">
    <property type="nucleotide sequence ID" value="NZ_QXGH01000021.1"/>
</dbReference>
<evidence type="ECO:0000256" key="1">
    <source>
        <dbReference type="SAM" id="MobiDB-lite"/>
    </source>
</evidence>
<evidence type="ECO:0000313" key="2">
    <source>
        <dbReference type="EMBL" id="RHW25825.1"/>
    </source>
</evidence>
<sequence length="113" mass="12149">MRTRDHDRHLLGNWPTGPQPATQAGDSLVVGEVRAEEALDLLFGPEQRAADPLHLEGGKDSPLAVVIERPSTMVLASGCFDGSVLLTVAVSERQAVAVRFAEKLGTLTRCNFI</sequence>
<organism evidence="2 3">
    <name type="scientific">Nocardioides immobilis</name>
    <dbReference type="NCBI Taxonomy" id="2049295"/>
    <lineage>
        <taxon>Bacteria</taxon>
        <taxon>Bacillati</taxon>
        <taxon>Actinomycetota</taxon>
        <taxon>Actinomycetes</taxon>
        <taxon>Propionibacteriales</taxon>
        <taxon>Nocardioidaceae</taxon>
        <taxon>Nocardioides</taxon>
    </lineage>
</organism>
<feature type="region of interest" description="Disordered" evidence="1">
    <location>
        <begin position="1"/>
        <end position="24"/>
    </location>
</feature>
<feature type="compositionally biased region" description="Basic and acidic residues" evidence="1">
    <location>
        <begin position="1"/>
        <end position="10"/>
    </location>
</feature>
<dbReference type="AlphaFoldDB" id="A0A417XZN6"/>
<comment type="caution">
    <text evidence="2">The sequence shown here is derived from an EMBL/GenBank/DDBJ whole genome shotgun (WGS) entry which is preliminary data.</text>
</comment>
<accession>A0A417XZN6</accession>